<proteinExistence type="predicted"/>
<accession>A0ABP5GZE3</accession>
<comment type="caution">
    <text evidence="3">The sequence shown here is derived from an EMBL/GenBank/DDBJ whole genome shotgun (WGS) entry which is preliminary data.</text>
</comment>
<organism evidence="3 4">
    <name type="scientific">Streptomyces cheonanensis</name>
    <dbReference type="NCBI Taxonomy" id="312720"/>
    <lineage>
        <taxon>Bacteria</taxon>
        <taxon>Bacillati</taxon>
        <taxon>Actinomycetota</taxon>
        <taxon>Actinomycetes</taxon>
        <taxon>Kitasatosporales</taxon>
        <taxon>Streptomycetaceae</taxon>
        <taxon>Streptomyces</taxon>
    </lineage>
</organism>
<feature type="compositionally biased region" description="Pro residues" evidence="1">
    <location>
        <begin position="540"/>
        <end position="575"/>
    </location>
</feature>
<feature type="compositionally biased region" description="Low complexity" evidence="1">
    <location>
        <begin position="21"/>
        <end position="35"/>
    </location>
</feature>
<evidence type="ECO:0000256" key="1">
    <source>
        <dbReference type="SAM" id="MobiDB-lite"/>
    </source>
</evidence>
<dbReference type="EMBL" id="BAAANQ010000008">
    <property type="protein sequence ID" value="GAA2059414.1"/>
    <property type="molecule type" value="Genomic_DNA"/>
</dbReference>
<feature type="region of interest" description="Disordered" evidence="1">
    <location>
        <begin position="1"/>
        <end position="58"/>
    </location>
</feature>
<sequence length="575" mass="60141">MRPSAAYRRQVMNSCPERSARTTTRTRPAAATGAHRVPRRRAAENSGPDRRRRGGPAAYEDAHLDGLFTYCLSIMCEHDTATAALGEALALAQRQHDRGRRPAAPGQSRAWLYALARWSCLRRLAAQREAGTPPQPRAAGTAGADAQLRRRELAALAWPEAAGTSPEQREALELAVRHQLSPAEVALVLRLSVDAATALLTSGACEVERTRAALAAVDAGGCTTVASLAGEDRLMLLRPGLRRELVGHVDGCPACRRAAQRAMAGVTWPGTAPGEARLTVLAAPRAAVHAALLVVERARAQYTPRFDRAGFPLTEKDRAARRERLRSRAVTTTVVATVLAAPALALWAAYRGAPVTGEASGQDASATEDDRGLGAAGGDDYAYENTGRWEESPPPDADGGRSPAGEATEEADGAERDDPAPDEDTGPGTAAPSPDGRGGRGDGGSRPAQPGRLTVDAVSTARGTEITLTASGGAPVQWNAVWSAQWLMLSATSGTLEPGESVTLVVTVDRDREPSGPWQGRITIEPAGATITIEGNGPASPEPSEPPPTEEPAPEPTDPAPSDPPPADPSPTDPV</sequence>
<dbReference type="InterPro" id="IPR024361">
    <property type="entry name" value="BACON"/>
</dbReference>
<feature type="region of interest" description="Disordered" evidence="1">
    <location>
        <begin position="531"/>
        <end position="575"/>
    </location>
</feature>
<dbReference type="Proteomes" id="UP001403094">
    <property type="component" value="Unassembled WGS sequence"/>
</dbReference>
<protein>
    <recommendedName>
        <fullName evidence="2">BACON domain-containing protein</fullName>
    </recommendedName>
</protein>
<dbReference type="Pfam" id="PF19190">
    <property type="entry name" value="BACON_2"/>
    <property type="match status" value="1"/>
</dbReference>
<feature type="region of interest" description="Disordered" evidence="1">
    <location>
        <begin position="356"/>
        <end position="454"/>
    </location>
</feature>
<feature type="domain" description="BACON" evidence="2">
    <location>
        <begin position="449"/>
        <end position="516"/>
    </location>
</feature>
<gene>
    <name evidence="3" type="ORF">GCM10009757_40670</name>
</gene>
<evidence type="ECO:0000259" key="2">
    <source>
        <dbReference type="Pfam" id="PF19190"/>
    </source>
</evidence>
<evidence type="ECO:0000313" key="4">
    <source>
        <dbReference type="Proteomes" id="UP001403094"/>
    </source>
</evidence>
<name>A0ABP5GZE3_9ACTN</name>
<reference evidence="4" key="1">
    <citation type="journal article" date="2019" name="Int. J. Syst. Evol. Microbiol.">
        <title>The Global Catalogue of Microorganisms (GCM) 10K type strain sequencing project: providing services to taxonomists for standard genome sequencing and annotation.</title>
        <authorList>
            <consortium name="The Broad Institute Genomics Platform"/>
            <consortium name="The Broad Institute Genome Sequencing Center for Infectious Disease"/>
            <person name="Wu L."/>
            <person name="Ma J."/>
        </authorList>
    </citation>
    <scope>NUCLEOTIDE SEQUENCE [LARGE SCALE GENOMIC DNA]</scope>
    <source>
        <strain evidence="4">JCM 14549</strain>
    </source>
</reference>
<keyword evidence="4" id="KW-1185">Reference proteome</keyword>
<evidence type="ECO:0000313" key="3">
    <source>
        <dbReference type="EMBL" id="GAA2059414.1"/>
    </source>
</evidence>